<dbReference type="InterPro" id="IPR027359">
    <property type="entry name" value="Volt_channel_dom_sf"/>
</dbReference>
<sequence>MNPKLQEAQRELGPIQFLTLILSIYVLLTLFVENAFDLPEDTLDLLTIIDTFVCGVFLIDFFQRFFRAPNKWVFMKWGWIDLLSSIPMVDTLRYGRFIHLVRFFRILRAIRSTKIILNFLFHNRRKGTFTIVASVSVLLVIFGAISILQFEKGLPDSNIHNASDALWWAFVTITTVGYGDYYPVSTFGRMVAAILMTAGVGLFGTFTGLVANWFMLEGEQQEQQQEIKERQALKDDIHALHDEISELKDLIKQQNLK</sequence>
<evidence type="ECO:0000256" key="11">
    <source>
        <dbReference type="ARBA" id="ARBA00023303"/>
    </source>
</evidence>
<proteinExistence type="predicted"/>
<comment type="caution">
    <text evidence="15">The sequence shown here is derived from an EMBL/GenBank/DDBJ whole genome shotgun (WGS) entry which is preliminary data.</text>
</comment>
<dbReference type="PANTHER" id="PTHR11537:SF254">
    <property type="entry name" value="POTASSIUM VOLTAGE-GATED CHANNEL PROTEIN SHAB"/>
    <property type="match status" value="1"/>
</dbReference>
<gene>
    <name evidence="15" type="ORF">VEZ01S_20_00970</name>
</gene>
<evidence type="ECO:0000256" key="1">
    <source>
        <dbReference type="ARBA" id="ARBA00004141"/>
    </source>
</evidence>
<keyword evidence="4 13" id="KW-0812">Transmembrane</keyword>
<feature type="transmembrane region" description="Helical" evidence="13">
    <location>
        <begin position="129"/>
        <end position="150"/>
    </location>
</feature>
<keyword evidence="12" id="KW-0175">Coiled coil</keyword>
<evidence type="ECO:0000256" key="9">
    <source>
        <dbReference type="ARBA" id="ARBA00023065"/>
    </source>
</evidence>
<evidence type="ECO:0000256" key="3">
    <source>
        <dbReference type="ARBA" id="ARBA00022538"/>
    </source>
</evidence>
<dbReference type="OrthoDB" id="9813518at2"/>
<evidence type="ECO:0000313" key="16">
    <source>
        <dbReference type="Proteomes" id="UP000016562"/>
    </source>
</evidence>
<dbReference type="Gene3D" id="1.20.120.350">
    <property type="entry name" value="Voltage-gated potassium channels. Chain C"/>
    <property type="match status" value="1"/>
</dbReference>
<dbReference type="AlphaFoldDB" id="U3CF15"/>
<dbReference type="eggNOG" id="COG1226">
    <property type="taxonomic scope" value="Bacteria"/>
</dbReference>
<keyword evidence="5" id="KW-0631">Potassium channel</keyword>
<reference evidence="15 16" key="1">
    <citation type="submission" date="2013-09" db="EMBL/GenBank/DDBJ databases">
        <title>Whole genome shotgun sequence of Vibrio ezurae NBRC 102218.</title>
        <authorList>
            <person name="Yoshida I."/>
            <person name="Hosoyama A."/>
            <person name="Numata M."/>
            <person name="Hashimoto M."/>
            <person name="Hosoyama Y."/>
            <person name="Tsuchikane K."/>
            <person name="Noguchi M."/>
            <person name="Hirakata S."/>
            <person name="Ichikawa N."/>
            <person name="Ohji S."/>
            <person name="Yamazoe A."/>
            <person name="Fujita N."/>
        </authorList>
    </citation>
    <scope>NUCLEOTIDE SEQUENCE [LARGE SCALE GENOMIC DNA]</scope>
    <source>
        <strain evidence="15 16">NBRC 102218</strain>
    </source>
</reference>
<evidence type="ECO:0000256" key="5">
    <source>
        <dbReference type="ARBA" id="ARBA00022826"/>
    </source>
</evidence>
<dbReference type="EMBL" id="BATM01000020">
    <property type="protein sequence ID" value="GAD79824.1"/>
    <property type="molecule type" value="Genomic_DNA"/>
</dbReference>
<dbReference type="Proteomes" id="UP000016562">
    <property type="component" value="Unassembled WGS sequence"/>
</dbReference>
<evidence type="ECO:0000256" key="7">
    <source>
        <dbReference type="ARBA" id="ARBA00022958"/>
    </source>
</evidence>
<protein>
    <submittedName>
        <fullName evidence="15">Putative potassium channel</fullName>
    </submittedName>
</protein>
<dbReference type="PANTHER" id="PTHR11537">
    <property type="entry name" value="VOLTAGE-GATED POTASSIUM CHANNEL"/>
    <property type="match status" value="1"/>
</dbReference>
<evidence type="ECO:0000256" key="12">
    <source>
        <dbReference type="SAM" id="Coils"/>
    </source>
</evidence>
<dbReference type="PRINTS" id="PR00169">
    <property type="entry name" value="KCHANNEL"/>
</dbReference>
<dbReference type="SUPFAM" id="SSF81324">
    <property type="entry name" value="Voltage-gated potassium channels"/>
    <property type="match status" value="1"/>
</dbReference>
<keyword evidence="6" id="KW-0851">Voltage-gated channel</keyword>
<evidence type="ECO:0000256" key="13">
    <source>
        <dbReference type="SAM" id="Phobius"/>
    </source>
</evidence>
<name>U3CF15_9VIBR</name>
<feature type="transmembrane region" description="Helical" evidence="13">
    <location>
        <begin position="43"/>
        <end position="62"/>
    </location>
</feature>
<keyword evidence="10 13" id="KW-0472">Membrane</keyword>
<evidence type="ECO:0000256" key="4">
    <source>
        <dbReference type="ARBA" id="ARBA00022692"/>
    </source>
</evidence>
<evidence type="ECO:0000256" key="8">
    <source>
        <dbReference type="ARBA" id="ARBA00022989"/>
    </source>
</evidence>
<dbReference type="Gene3D" id="1.10.287.70">
    <property type="match status" value="1"/>
</dbReference>
<keyword evidence="3" id="KW-0633">Potassium transport</keyword>
<feature type="coiled-coil region" evidence="12">
    <location>
        <begin position="216"/>
        <end position="257"/>
    </location>
</feature>
<dbReference type="GO" id="GO:0005249">
    <property type="term" value="F:voltage-gated potassium channel activity"/>
    <property type="evidence" value="ECO:0007669"/>
    <property type="project" value="InterPro"/>
</dbReference>
<keyword evidence="7" id="KW-0630">Potassium</keyword>
<evidence type="ECO:0000256" key="2">
    <source>
        <dbReference type="ARBA" id="ARBA00022448"/>
    </source>
</evidence>
<keyword evidence="11 15" id="KW-0407">Ion channel</keyword>
<keyword evidence="9" id="KW-0406">Ion transport</keyword>
<comment type="subcellular location">
    <subcellularLocation>
        <location evidence="1">Membrane</location>
        <topology evidence="1">Multi-pass membrane protein</topology>
    </subcellularLocation>
</comment>
<accession>U3CF15</accession>
<evidence type="ECO:0000256" key="6">
    <source>
        <dbReference type="ARBA" id="ARBA00022882"/>
    </source>
</evidence>
<keyword evidence="16" id="KW-1185">Reference proteome</keyword>
<evidence type="ECO:0000313" key="15">
    <source>
        <dbReference type="EMBL" id="GAD79824.1"/>
    </source>
</evidence>
<keyword evidence="2" id="KW-0813">Transport</keyword>
<dbReference type="InterPro" id="IPR005821">
    <property type="entry name" value="Ion_trans_dom"/>
</dbReference>
<feature type="transmembrane region" description="Helical" evidence="13">
    <location>
        <begin position="191"/>
        <end position="215"/>
    </location>
</feature>
<dbReference type="Pfam" id="PF00520">
    <property type="entry name" value="Ion_trans"/>
    <property type="match status" value="1"/>
</dbReference>
<evidence type="ECO:0000259" key="14">
    <source>
        <dbReference type="Pfam" id="PF00520"/>
    </source>
</evidence>
<dbReference type="GO" id="GO:0001508">
    <property type="term" value="P:action potential"/>
    <property type="evidence" value="ECO:0007669"/>
    <property type="project" value="TreeGrafter"/>
</dbReference>
<keyword evidence="8 13" id="KW-1133">Transmembrane helix</keyword>
<feature type="transmembrane region" description="Helical" evidence="13">
    <location>
        <begin position="165"/>
        <end position="184"/>
    </location>
</feature>
<dbReference type="InterPro" id="IPR028325">
    <property type="entry name" value="VG_K_chnl"/>
</dbReference>
<organism evidence="15 16">
    <name type="scientific">Vibrio ezurae NBRC 102218</name>
    <dbReference type="NCBI Taxonomy" id="1219080"/>
    <lineage>
        <taxon>Bacteria</taxon>
        <taxon>Pseudomonadati</taxon>
        <taxon>Pseudomonadota</taxon>
        <taxon>Gammaproteobacteria</taxon>
        <taxon>Vibrionales</taxon>
        <taxon>Vibrionaceae</taxon>
        <taxon>Vibrio</taxon>
    </lineage>
</organism>
<feature type="domain" description="Ion transport" evidence="14">
    <location>
        <begin position="16"/>
        <end position="221"/>
    </location>
</feature>
<dbReference type="RefSeq" id="WP_021713532.1">
    <property type="nucleotide sequence ID" value="NZ_BATM01000020.1"/>
</dbReference>
<feature type="transmembrane region" description="Helical" evidence="13">
    <location>
        <begin position="12"/>
        <end position="31"/>
    </location>
</feature>
<dbReference type="STRING" id="1219080.VEZ01S_20_00970"/>
<evidence type="ECO:0000256" key="10">
    <source>
        <dbReference type="ARBA" id="ARBA00023136"/>
    </source>
</evidence>
<dbReference type="GO" id="GO:0008076">
    <property type="term" value="C:voltage-gated potassium channel complex"/>
    <property type="evidence" value="ECO:0007669"/>
    <property type="project" value="InterPro"/>
</dbReference>